<proteinExistence type="predicted"/>
<gene>
    <name evidence="2" type="ORF">MMEN_LOCUS11380</name>
</gene>
<evidence type="ECO:0000313" key="3">
    <source>
        <dbReference type="Proteomes" id="UP000677803"/>
    </source>
</evidence>
<organism evidence="2 3">
    <name type="scientific">Menidia menidia</name>
    <name type="common">Atlantic silverside</name>
    <dbReference type="NCBI Taxonomy" id="238744"/>
    <lineage>
        <taxon>Eukaryota</taxon>
        <taxon>Metazoa</taxon>
        <taxon>Chordata</taxon>
        <taxon>Craniata</taxon>
        <taxon>Vertebrata</taxon>
        <taxon>Euteleostomi</taxon>
        <taxon>Actinopterygii</taxon>
        <taxon>Neopterygii</taxon>
        <taxon>Teleostei</taxon>
        <taxon>Neoteleostei</taxon>
        <taxon>Acanthomorphata</taxon>
        <taxon>Ovalentaria</taxon>
        <taxon>Atherinomorphae</taxon>
        <taxon>Atheriniformes</taxon>
        <taxon>Atherinopsidae</taxon>
        <taxon>Menidiinae</taxon>
        <taxon>Menidia</taxon>
    </lineage>
</organism>
<keyword evidence="3" id="KW-1185">Reference proteome</keyword>
<reference evidence="2" key="1">
    <citation type="submission" date="2021-05" db="EMBL/GenBank/DDBJ databases">
        <authorList>
            <person name="Tigano A."/>
        </authorList>
    </citation>
    <scope>NUCLEOTIDE SEQUENCE</scope>
</reference>
<dbReference type="EMBL" id="CAJRST010011113">
    <property type="protein sequence ID" value="CAG5927541.1"/>
    <property type="molecule type" value="Genomic_DNA"/>
</dbReference>
<evidence type="ECO:0000256" key="1">
    <source>
        <dbReference type="SAM" id="MobiDB-lite"/>
    </source>
</evidence>
<feature type="region of interest" description="Disordered" evidence="1">
    <location>
        <begin position="80"/>
        <end position="105"/>
    </location>
</feature>
<dbReference type="Proteomes" id="UP000677803">
    <property type="component" value="Unassembled WGS sequence"/>
</dbReference>
<comment type="caution">
    <text evidence="2">The sequence shown here is derived from an EMBL/GenBank/DDBJ whole genome shotgun (WGS) entry which is preliminary data.</text>
</comment>
<accession>A0A8S4B8U8</accession>
<dbReference type="OrthoDB" id="8963257at2759"/>
<protein>
    <submittedName>
        <fullName evidence="2">(Atlantic silverside) hypothetical protein</fullName>
    </submittedName>
</protein>
<dbReference type="AlphaFoldDB" id="A0A8S4B8U8"/>
<evidence type="ECO:0000313" key="2">
    <source>
        <dbReference type="EMBL" id="CAG5927541.1"/>
    </source>
</evidence>
<sequence length="138" mass="16004">MCRETMDGTSELTKIDYLRQNAKFGSELKWKFVRVSTDENEAFKRCRATRLTNRKRTRREPKRRELARLAKLYEVTGKKDEKESAIKGKDSAACTQRPPAGAMAPENTTQYLMSNVYDDVETEYHRSDKTGTLRKCLT</sequence>
<name>A0A8S4B8U8_9TELE</name>
<feature type="compositionally biased region" description="Basic and acidic residues" evidence="1">
    <location>
        <begin position="80"/>
        <end position="90"/>
    </location>
</feature>